<feature type="domain" description="Helicase-associated" evidence="1">
    <location>
        <begin position="39"/>
        <end position="117"/>
    </location>
</feature>
<dbReference type="InterPro" id="IPR005114">
    <property type="entry name" value="Helicase_assoc"/>
</dbReference>
<evidence type="ECO:0000259" key="1">
    <source>
        <dbReference type="Pfam" id="PF03457"/>
    </source>
</evidence>
<dbReference type="Gene3D" id="6.10.140.530">
    <property type="match status" value="1"/>
</dbReference>
<name>A0ABW2X711_9ACTN</name>
<accession>A0ABW2X711</accession>
<proteinExistence type="predicted"/>
<organism evidence="2 3">
    <name type="scientific">Streptomyces sanglieri</name>
    <dbReference type="NCBI Taxonomy" id="193460"/>
    <lineage>
        <taxon>Bacteria</taxon>
        <taxon>Bacillati</taxon>
        <taxon>Actinomycetota</taxon>
        <taxon>Actinomycetes</taxon>
        <taxon>Kitasatosporales</taxon>
        <taxon>Streptomycetaceae</taxon>
        <taxon>Streptomyces</taxon>
    </lineage>
</organism>
<reference evidence="3" key="1">
    <citation type="journal article" date="2019" name="Int. J. Syst. Evol. Microbiol.">
        <title>The Global Catalogue of Microorganisms (GCM) 10K type strain sequencing project: providing services to taxonomists for standard genome sequencing and annotation.</title>
        <authorList>
            <consortium name="The Broad Institute Genomics Platform"/>
            <consortium name="The Broad Institute Genome Sequencing Center for Infectious Disease"/>
            <person name="Wu L."/>
            <person name="Ma J."/>
        </authorList>
    </citation>
    <scope>NUCLEOTIDE SEQUENCE [LARGE SCALE GENOMIC DNA]</scope>
    <source>
        <strain evidence="3">JCM 12607</strain>
    </source>
</reference>
<evidence type="ECO:0000313" key="3">
    <source>
        <dbReference type="Proteomes" id="UP001596915"/>
    </source>
</evidence>
<protein>
    <submittedName>
        <fullName evidence="2">Helicase associated domain-containing protein</fullName>
    </submittedName>
</protein>
<dbReference type="EMBL" id="JBHTGL010000008">
    <property type="protein sequence ID" value="MFD0629621.1"/>
    <property type="molecule type" value="Genomic_DNA"/>
</dbReference>
<sequence length="129" mass="14720">MNAQRFGWEQLLPVQQWILENTLTITPAQEDERPVKQTQEAKWALNLAAARQFHTREGHLWVPRNHAEHLKECALSGRQNGTDGGVVVRLGTWLDNVRKRADRLSAGRRAELDELSMRWTSGRVGGSVR</sequence>
<gene>
    <name evidence="2" type="ORF">ACFQ2K_50430</name>
</gene>
<dbReference type="Proteomes" id="UP001596915">
    <property type="component" value="Unassembled WGS sequence"/>
</dbReference>
<keyword evidence="3" id="KW-1185">Reference proteome</keyword>
<dbReference type="Pfam" id="PF03457">
    <property type="entry name" value="HA"/>
    <property type="match status" value="1"/>
</dbReference>
<comment type="caution">
    <text evidence="2">The sequence shown here is derived from an EMBL/GenBank/DDBJ whole genome shotgun (WGS) entry which is preliminary data.</text>
</comment>
<evidence type="ECO:0000313" key="2">
    <source>
        <dbReference type="EMBL" id="MFD0629621.1"/>
    </source>
</evidence>